<reference evidence="11 12" key="1">
    <citation type="journal article" date="2015" name="Genome Biol. Evol.">
        <title>Comparative Genomics of a Bacterivorous Green Alga Reveals Evolutionary Causalities and Consequences of Phago-Mixotrophic Mode of Nutrition.</title>
        <authorList>
            <person name="Burns J.A."/>
            <person name="Paasch A."/>
            <person name="Narechania A."/>
            <person name="Kim E."/>
        </authorList>
    </citation>
    <scope>NUCLEOTIDE SEQUENCE [LARGE SCALE GENOMIC DNA]</scope>
    <source>
        <strain evidence="11 12">PLY_AMNH</strain>
    </source>
</reference>
<evidence type="ECO:0000313" key="11">
    <source>
        <dbReference type="EMBL" id="KAK3261880.1"/>
    </source>
</evidence>
<dbReference type="EMBL" id="LGRX02016582">
    <property type="protein sequence ID" value="KAK3261880.1"/>
    <property type="molecule type" value="Genomic_DNA"/>
</dbReference>
<feature type="non-terminal residue" evidence="11">
    <location>
        <position position="337"/>
    </location>
</feature>
<sequence>MGVSIRWRSDFDKFVVVSNFERRGWIRWVAGEGEDWNVYWASVHTVKQIFNPESGIRLGDHQIINHFPNHYELTRKDLMVKNLKRYRKEAEKEGGDVESLDFVPLTFTLPADYSLFAEEFRRYPHTTWIMKPTAKAQGKGIFLINKLTQVKKWATGQQAGSVKGTAEAYVVSRYIDNPLLIGGRKFDLRLYVVVLSYRPLRVYLSSLGFARFCNVKYSHELGDLDNQFVHLTNVAIQKHGDSYNDKHGNKWPLTCLKLYIESTYGAEQSDQLFGTINSIIVNSLKACQNVMVNDRHCFELYGYDVIIDTQMKPWLIEVNASPSLSSTTDADRLLKSK</sequence>
<keyword evidence="3" id="KW-0963">Cytoplasm</keyword>
<keyword evidence="9" id="KW-0206">Cytoskeleton</keyword>
<comment type="subcellular location">
    <subcellularLocation>
        <location evidence="1">Cytoplasm</location>
        <location evidence="1">Cytoskeleton</location>
        <location evidence="1">Cilium basal body</location>
    </subcellularLocation>
</comment>
<evidence type="ECO:0000256" key="4">
    <source>
        <dbReference type="ARBA" id="ARBA00022598"/>
    </source>
</evidence>
<evidence type="ECO:0000256" key="6">
    <source>
        <dbReference type="ARBA" id="ARBA00022741"/>
    </source>
</evidence>
<dbReference type="AlphaFoldDB" id="A0AAE0FLH9"/>
<dbReference type="PROSITE" id="PS51221">
    <property type="entry name" value="TTL"/>
    <property type="match status" value="1"/>
</dbReference>
<evidence type="ECO:0000256" key="2">
    <source>
        <dbReference type="ARBA" id="ARBA00006118"/>
    </source>
</evidence>
<evidence type="ECO:0000256" key="9">
    <source>
        <dbReference type="ARBA" id="ARBA00023212"/>
    </source>
</evidence>
<dbReference type="Proteomes" id="UP001190700">
    <property type="component" value="Unassembled WGS sequence"/>
</dbReference>
<organism evidence="11 12">
    <name type="scientific">Cymbomonas tetramitiformis</name>
    <dbReference type="NCBI Taxonomy" id="36881"/>
    <lineage>
        <taxon>Eukaryota</taxon>
        <taxon>Viridiplantae</taxon>
        <taxon>Chlorophyta</taxon>
        <taxon>Pyramimonadophyceae</taxon>
        <taxon>Pyramimonadales</taxon>
        <taxon>Pyramimonadaceae</taxon>
        <taxon>Cymbomonas</taxon>
    </lineage>
</organism>
<name>A0AAE0FLH9_9CHLO</name>
<evidence type="ECO:0000256" key="7">
    <source>
        <dbReference type="ARBA" id="ARBA00022840"/>
    </source>
</evidence>
<evidence type="ECO:0000256" key="5">
    <source>
        <dbReference type="ARBA" id="ARBA00022701"/>
    </source>
</evidence>
<comment type="similarity">
    <text evidence="2">Belongs to the tubulin polyglutamylase family.</text>
</comment>
<dbReference type="GO" id="GO:0070740">
    <property type="term" value="F:tubulin-glutamic acid ligase activity"/>
    <property type="evidence" value="ECO:0007669"/>
    <property type="project" value="TreeGrafter"/>
</dbReference>
<dbReference type="Pfam" id="PF03133">
    <property type="entry name" value="TTL"/>
    <property type="match status" value="1"/>
</dbReference>
<evidence type="ECO:0000256" key="10">
    <source>
        <dbReference type="ARBA" id="ARBA00023273"/>
    </source>
</evidence>
<keyword evidence="7" id="KW-0067">ATP-binding</keyword>
<dbReference type="PANTHER" id="PTHR12241">
    <property type="entry name" value="TUBULIN POLYGLUTAMYLASE"/>
    <property type="match status" value="1"/>
</dbReference>
<comment type="caution">
    <text evidence="11">The sequence shown here is derived from an EMBL/GenBank/DDBJ whole genome shotgun (WGS) entry which is preliminary data.</text>
</comment>
<evidence type="ECO:0000256" key="1">
    <source>
        <dbReference type="ARBA" id="ARBA00004120"/>
    </source>
</evidence>
<dbReference type="PANTHER" id="PTHR12241:SF31">
    <property type="entry name" value="POLYGLUTAMYLASE COMPLEX SUBUNIT TTLL1"/>
    <property type="match status" value="1"/>
</dbReference>
<dbReference type="GO" id="GO:0036064">
    <property type="term" value="C:ciliary basal body"/>
    <property type="evidence" value="ECO:0007669"/>
    <property type="project" value="TreeGrafter"/>
</dbReference>
<keyword evidence="12" id="KW-1185">Reference proteome</keyword>
<proteinExistence type="inferred from homology"/>
<evidence type="ECO:0000256" key="8">
    <source>
        <dbReference type="ARBA" id="ARBA00023069"/>
    </source>
</evidence>
<dbReference type="GO" id="GO:0000226">
    <property type="term" value="P:microtubule cytoskeleton organization"/>
    <property type="evidence" value="ECO:0007669"/>
    <property type="project" value="TreeGrafter"/>
</dbReference>
<keyword evidence="5" id="KW-0493">Microtubule</keyword>
<evidence type="ECO:0000313" key="12">
    <source>
        <dbReference type="Proteomes" id="UP001190700"/>
    </source>
</evidence>
<evidence type="ECO:0000256" key="3">
    <source>
        <dbReference type="ARBA" id="ARBA00022490"/>
    </source>
</evidence>
<dbReference type="GO" id="GO:0015631">
    <property type="term" value="F:tubulin binding"/>
    <property type="evidence" value="ECO:0007669"/>
    <property type="project" value="TreeGrafter"/>
</dbReference>
<dbReference type="GO" id="GO:0005524">
    <property type="term" value="F:ATP binding"/>
    <property type="evidence" value="ECO:0007669"/>
    <property type="project" value="UniProtKB-KW"/>
</dbReference>
<keyword evidence="8" id="KW-0969">Cilium</keyword>
<accession>A0AAE0FLH9</accession>
<dbReference type="GO" id="GO:0005874">
    <property type="term" value="C:microtubule"/>
    <property type="evidence" value="ECO:0007669"/>
    <property type="project" value="UniProtKB-KW"/>
</dbReference>
<dbReference type="InterPro" id="IPR004344">
    <property type="entry name" value="TTL/TTLL_fam"/>
</dbReference>
<keyword evidence="4" id="KW-0436">Ligase</keyword>
<keyword evidence="6" id="KW-0547">Nucleotide-binding</keyword>
<gene>
    <name evidence="11" type="ORF">CYMTET_29235</name>
</gene>
<dbReference type="SUPFAM" id="SSF56059">
    <property type="entry name" value="Glutathione synthetase ATP-binding domain-like"/>
    <property type="match status" value="1"/>
</dbReference>
<keyword evidence="10" id="KW-0966">Cell projection</keyword>
<dbReference type="Gene3D" id="3.30.470.20">
    <property type="entry name" value="ATP-grasp fold, B domain"/>
    <property type="match status" value="1"/>
</dbReference>
<protein>
    <submittedName>
        <fullName evidence="11">Tubulin polyglutamylase ttll1</fullName>
    </submittedName>
</protein>